<keyword evidence="1" id="KW-0732">Signal</keyword>
<keyword evidence="3" id="KW-1185">Reference proteome</keyword>
<evidence type="ECO:0000256" key="1">
    <source>
        <dbReference type="SAM" id="SignalP"/>
    </source>
</evidence>
<dbReference type="AlphaFoldDB" id="A0A934IZB0"/>
<organism evidence="2 3">
    <name type="scientific">Devosia sediminis</name>
    <dbReference type="NCBI Taxonomy" id="2798801"/>
    <lineage>
        <taxon>Bacteria</taxon>
        <taxon>Pseudomonadati</taxon>
        <taxon>Pseudomonadota</taxon>
        <taxon>Alphaproteobacteria</taxon>
        <taxon>Hyphomicrobiales</taxon>
        <taxon>Devosiaceae</taxon>
        <taxon>Devosia</taxon>
    </lineage>
</organism>
<evidence type="ECO:0000313" key="2">
    <source>
        <dbReference type="EMBL" id="MBJ3784977.1"/>
    </source>
</evidence>
<protein>
    <submittedName>
        <fullName evidence="2">Uncharacterized protein</fullName>
    </submittedName>
</protein>
<gene>
    <name evidence="2" type="ORF">JEQ47_09620</name>
</gene>
<dbReference type="Proteomes" id="UP000602124">
    <property type="component" value="Unassembled WGS sequence"/>
</dbReference>
<accession>A0A934IZB0</accession>
<dbReference type="RefSeq" id="WP_198876188.1">
    <property type="nucleotide sequence ID" value="NZ_JAEKMH010000002.1"/>
</dbReference>
<comment type="caution">
    <text evidence="2">The sequence shown here is derived from an EMBL/GenBank/DDBJ whole genome shotgun (WGS) entry which is preliminary data.</text>
</comment>
<proteinExistence type="predicted"/>
<feature type="chain" id="PRO_5037497779" evidence="1">
    <location>
        <begin position="26"/>
        <end position="673"/>
    </location>
</feature>
<feature type="signal peptide" evidence="1">
    <location>
        <begin position="1"/>
        <end position="25"/>
    </location>
</feature>
<reference evidence="2" key="1">
    <citation type="submission" date="2020-12" db="EMBL/GenBank/DDBJ databases">
        <title>Devosia sp. MSA67 isolated from Mo River.</title>
        <authorList>
            <person name="Ma F."/>
            <person name="Zi Z."/>
        </authorList>
    </citation>
    <scope>NUCLEOTIDE SEQUENCE</scope>
    <source>
        <strain evidence="2">MSA67</strain>
    </source>
</reference>
<sequence>MISRRNMLVGTATAAVLATTHQAGAQENTGAEDPACSLDCPFRVRAESRAAAALLDLSTVDIVVIDRFDTGGDVCATLYKKVSAEPSHIGKFQSADGSWFEVLPGPSGYDIRSFGAVADATYNPTTHVVTGTDSTLAINTALALGKAVVPAGAFRYTGLLHTSLEGGGIVGAGSRSSFLMCDTSMEFHIGVLTGTTGTHFVGFQVIGPHIFDGDDGNRCFIIGLEPDLTSIANTLWNAEGTWIDDVMTQGLCVGLQISWAENVMGGTLEVYEAGDARAEPGSYGITTSGSGLRLERLIAKNTLTVGRHALYYTGPANNNFVEYVYAEGWSLAAIQNRARAGGGTRNGYGRAILVGCNADGGWNSAVVNFGTVDDAFLDSTRSSLIGDTTFIGCSGRMVQIRKYAAPQYGRMEVVGHTGIWPDANHYLIYNIDSPRAQLPELVAIEGFGAEELNDPTLRGLVVHNSPKSSGGPVRMNGVFERAVDMISSSGTIVPLVYCDGTYQQAVNFNNTEGGAVDSVVCDGTYAVAARFSAASNFCRVDAVTTLALPTSGLVTDGSSGTRRNLVMRAPGYDVLETSAAPSINVAGYRSVRVTHDTATDVTNLPGIQNGQRVRFIAMNGNTTFIDSAGGAGSIEFSNNTDRTPAARKGFILDGFVTGSGPGVVVTAIEAAAS</sequence>
<name>A0A934IZB0_9HYPH</name>
<evidence type="ECO:0000313" key="3">
    <source>
        <dbReference type="Proteomes" id="UP000602124"/>
    </source>
</evidence>
<dbReference type="EMBL" id="JAEKMH010000002">
    <property type="protein sequence ID" value="MBJ3784977.1"/>
    <property type="molecule type" value="Genomic_DNA"/>
</dbReference>